<sequence>MQWKSKDIEVYLEEKEYIDTAVVPLIPISLGRSMKQTVEQGEFIQLLSLHLERQFKGRMLFLPAYTYLSDNGESKKFGDLLEWEKMIKESGFKYVFFLTSDPIWRNMEEFASESLLFIPSIPLNNMDDQYKQSIMEDQVKQLMKEIVKGWQATY</sequence>
<name>A0A429X4M2_SIMTE</name>
<gene>
    <name evidence="1" type="primary">ypiF</name>
    <name evidence="2" type="ORF">D5F11_018340</name>
    <name evidence="1" type="ORF">J6TS1_24070</name>
</gene>
<dbReference type="Pfam" id="PF10673">
    <property type="entry name" value="DUF2487"/>
    <property type="match status" value="1"/>
</dbReference>
<reference evidence="1 4" key="2">
    <citation type="submission" date="2021-03" db="EMBL/GenBank/DDBJ databases">
        <title>Antimicrobial resistance genes in bacteria isolated from Japanese honey, and their potential for conferring macrolide and lincosamide resistance in the American foulbrood pathogen Paenibacillus larvae.</title>
        <authorList>
            <person name="Okamoto M."/>
            <person name="Kumagai M."/>
            <person name="Kanamori H."/>
            <person name="Takamatsu D."/>
        </authorList>
    </citation>
    <scope>NUCLEOTIDE SEQUENCE [LARGE SCALE GENOMIC DNA]</scope>
    <source>
        <strain evidence="1 4">J6TS1</strain>
    </source>
</reference>
<accession>A0A429X4M2</accession>
<dbReference type="RefSeq" id="WP_120117397.1">
    <property type="nucleotide sequence ID" value="NZ_BORI01000010.1"/>
</dbReference>
<dbReference type="Proteomes" id="UP000680670">
    <property type="component" value="Unassembled WGS sequence"/>
</dbReference>
<dbReference type="AlphaFoldDB" id="A0A429X4M2"/>
<evidence type="ECO:0000313" key="2">
    <source>
        <dbReference type="EMBL" id="RST58233.1"/>
    </source>
</evidence>
<dbReference type="InterPro" id="IPR019615">
    <property type="entry name" value="DUF2487"/>
</dbReference>
<dbReference type="Proteomes" id="UP000287296">
    <property type="component" value="Unassembled WGS sequence"/>
</dbReference>
<keyword evidence="4" id="KW-1185">Reference proteome</keyword>
<evidence type="ECO:0000313" key="3">
    <source>
        <dbReference type="Proteomes" id="UP000287296"/>
    </source>
</evidence>
<organism evidence="2 3">
    <name type="scientific">Siminovitchia terrae</name>
    <name type="common">Bacillus terrae</name>
    <dbReference type="NCBI Taxonomy" id="1914933"/>
    <lineage>
        <taxon>Bacteria</taxon>
        <taxon>Bacillati</taxon>
        <taxon>Bacillota</taxon>
        <taxon>Bacilli</taxon>
        <taxon>Bacillales</taxon>
        <taxon>Bacillaceae</taxon>
        <taxon>Siminovitchia</taxon>
    </lineage>
</organism>
<evidence type="ECO:0000313" key="4">
    <source>
        <dbReference type="Proteomes" id="UP000680670"/>
    </source>
</evidence>
<dbReference type="EMBL" id="QYTW02000022">
    <property type="protein sequence ID" value="RST58233.1"/>
    <property type="molecule type" value="Genomic_DNA"/>
</dbReference>
<dbReference type="OrthoDB" id="2678750at2"/>
<protein>
    <submittedName>
        <fullName evidence="2">DUF2487 family protein</fullName>
    </submittedName>
</protein>
<evidence type="ECO:0000313" key="1">
    <source>
        <dbReference type="EMBL" id="GIN96537.1"/>
    </source>
</evidence>
<proteinExistence type="predicted"/>
<reference evidence="2 3" key="1">
    <citation type="submission" date="2018-12" db="EMBL/GenBank/DDBJ databases">
        <authorList>
            <person name="Sun L."/>
            <person name="Chen Z."/>
        </authorList>
    </citation>
    <scope>NUCLEOTIDE SEQUENCE [LARGE SCALE GENOMIC DNA]</scope>
    <source>
        <strain evidence="2 3">LMG 29736</strain>
    </source>
</reference>
<dbReference type="EMBL" id="BORJ01000005">
    <property type="protein sequence ID" value="GIN96537.1"/>
    <property type="molecule type" value="Genomic_DNA"/>
</dbReference>
<comment type="caution">
    <text evidence="2">The sequence shown here is derived from an EMBL/GenBank/DDBJ whole genome shotgun (WGS) entry which is preliminary data.</text>
</comment>